<evidence type="ECO:0000259" key="5">
    <source>
        <dbReference type="Pfam" id="PF00441"/>
    </source>
</evidence>
<dbReference type="STRING" id="491952.Mar181_0724"/>
<evidence type="ECO:0000259" key="6">
    <source>
        <dbReference type="Pfam" id="PF02771"/>
    </source>
</evidence>
<dbReference type="Gene3D" id="1.10.540.10">
    <property type="entry name" value="Acyl-CoA dehydrogenase/oxidase, N-terminal domain"/>
    <property type="match status" value="1"/>
</dbReference>
<dbReference type="PANTHER" id="PTHR43884">
    <property type="entry name" value="ACYL-COA DEHYDROGENASE"/>
    <property type="match status" value="1"/>
</dbReference>
<dbReference type="Gene3D" id="2.40.110.10">
    <property type="entry name" value="Butyryl-CoA Dehydrogenase, subunit A, domain 2"/>
    <property type="match status" value="1"/>
</dbReference>
<dbReference type="PANTHER" id="PTHR43884:SF12">
    <property type="entry name" value="ISOVALERYL-COA DEHYDROGENASE, MITOCHONDRIAL-RELATED"/>
    <property type="match status" value="1"/>
</dbReference>
<reference evidence="7 8" key="1">
    <citation type="journal article" date="2012" name="Stand. Genomic Sci.">
        <title>Complete genome sequence of Marinomonas posidonica type strain (IVIA-Po-181(T)).</title>
        <authorList>
            <person name="Lucas-Elio P."/>
            <person name="Goodwin L."/>
            <person name="Woyke T."/>
            <person name="Pitluck S."/>
            <person name="Nolan M."/>
            <person name="Kyrpides N.C."/>
            <person name="Detter J.C."/>
            <person name="Copeland A."/>
            <person name="Lu M."/>
            <person name="Bruce D."/>
            <person name="Detter C."/>
            <person name="Tapia R."/>
            <person name="Han S."/>
            <person name="Land M.L."/>
            <person name="Ivanova N."/>
            <person name="Mikhailova N."/>
            <person name="Johnston A.W."/>
            <person name="Sanchez-Amat A."/>
        </authorList>
    </citation>
    <scope>NUCLEOTIDE SEQUENCE [LARGE SCALE GENOMIC DNA]</scope>
    <source>
        <strain evidence="8">CECT 7376 / NCIMB 14433 / IVIA-Po-181</strain>
    </source>
</reference>
<dbReference type="AlphaFoldDB" id="F6CRL7"/>
<dbReference type="InterPro" id="IPR037069">
    <property type="entry name" value="AcylCoA_DH/ox_N_sf"/>
</dbReference>
<dbReference type="InterPro" id="IPR046373">
    <property type="entry name" value="Acyl-CoA_Oxase/DH_mid-dom_sf"/>
</dbReference>
<dbReference type="SUPFAM" id="SSF56645">
    <property type="entry name" value="Acyl-CoA dehydrogenase NM domain-like"/>
    <property type="match status" value="1"/>
</dbReference>
<dbReference type="Pfam" id="PF00441">
    <property type="entry name" value="Acyl-CoA_dh_1"/>
    <property type="match status" value="1"/>
</dbReference>
<gene>
    <name evidence="7" type="ordered locus">Mar181_0724</name>
</gene>
<dbReference type="InterPro" id="IPR036250">
    <property type="entry name" value="AcylCo_DH-like_C"/>
</dbReference>
<dbReference type="InterPro" id="IPR009100">
    <property type="entry name" value="AcylCoA_DH/oxidase_NM_dom_sf"/>
</dbReference>
<evidence type="ECO:0000313" key="8">
    <source>
        <dbReference type="Proteomes" id="UP000009230"/>
    </source>
</evidence>
<dbReference type="Pfam" id="PF02771">
    <property type="entry name" value="Acyl-CoA_dh_N"/>
    <property type="match status" value="1"/>
</dbReference>
<proteinExistence type="inferred from homology"/>
<dbReference type="OrthoDB" id="9770681at2"/>
<evidence type="ECO:0000256" key="2">
    <source>
        <dbReference type="ARBA" id="ARBA00009347"/>
    </source>
</evidence>
<evidence type="ECO:0000256" key="1">
    <source>
        <dbReference type="ARBA" id="ARBA00001974"/>
    </source>
</evidence>
<dbReference type="HOGENOM" id="CLU_409278_0_0_6"/>
<evidence type="ECO:0000256" key="3">
    <source>
        <dbReference type="ARBA" id="ARBA00022630"/>
    </source>
</evidence>
<dbReference type="KEGG" id="mpc:Mar181_0724"/>
<comment type="cofactor">
    <cofactor evidence="1">
        <name>FAD</name>
        <dbReference type="ChEBI" id="CHEBI:57692"/>
    </cofactor>
</comment>
<evidence type="ECO:0000313" key="7">
    <source>
        <dbReference type="EMBL" id="AEF53780.1"/>
    </source>
</evidence>
<dbReference type="SUPFAM" id="SSF47203">
    <property type="entry name" value="Acyl-CoA dehydrogenase C-terminal domain-like"/>
    <property type="match status" value="1"/>
</dbReference>
<dbReference type="Gene3D" id="1.20.140.10">
    <property type="entry name" value="Butyryl-CoA Dehydrogenase, subunit A, domain 3"/>
    <property type="match status" value="1"/>
</dbReference>
<organism evidence="7 8">
    <name type="scientific">Marinomonas posidonica (strain CECT 7376 / NCIMB 14433 / IVIA-Po-181)</name>
    <dbReference type="NCBI Taxonomy" id="491952"/>
    <lineage>
        <taxon>Bacteria</taxon>
        <taxon>Pseudomonadati</taxon>
        <taxon>Pseudomonadota</taxon>
        <taxon>Gammaproteobacteria</taxon>
        <taxon>Oceanospirillales</taxon>
        <taxon>Oceanospirillaceae</taxon>
        <taxon>Marinomonas</taxon>
    </lineage>
</organism>
<sequence length="671" mass="73261">MSDESPTSISAQALKAAGDLAQAEDVAVLEQAADAASRHLATTRSSLIERMIYGPKPAIKELLSGVDNMKQSVTSEASSILQAGLSCLQQGEAFGEDEKITSVLRNAVAKEGAYGFTVPTQYGGQGKRYSEFACLMENFAANGLGALSVEISGQLTIGSSALLGYGTEAQKSKYLPVISGGQLIAFALTEVGVGVNAKRVKAYVEDDKENACWRLFAEGECNKLYITSATHGGLMAIVARKGKDSKELALFVTELPEEDIDGEFSFYCQSSNVTAFQQNINSRIHFKNFPIPYEQEILGNGVEVLFYCLRMGRCMLAAQAAGFQRMMAADAVNYAAQREGVGGKVIKHELPRLALAKILGGALTAQALSHLALAQDQNKVDLAGLRDVTKSASAHYLLGSLIACERVMGGRSLDKGSRISDIRATAHAFGIVEGEDDLIRLGMVRDLTKSFTESYMAGLLALLQRANTDKNGRSVAKEKRILKLSLGHFFKSPIRMSNLLLSLVMSAGFWRLLGWITRNSALSLIDRCAQWLPSRLIKRYSSIPSPLKPHLRFAEYQLRQCRWHYFKISAAYQLELTQAQLPLQQLGKRIETLVCIAALCAHASQLDESTQRIALAKIEILRSELEGNSMSVKRMESVRSSVKEVAEDILKEECSLIQSIKAQPFAHPWGE</sequence>
<dbReference type="EMBL" id="CP002771">
    <property type="protein sequence ID" value="AEF53780.1"/>
    <property type="molecule type" value="Genomic_DNA"/>
</dbReference>
<keyword evidence="4" id="KW-0274">FAD</keyword>
<dbReference type="GO" id="GO:0003995">
    <property type="term" value="F:acyl-CoA dehydrogenase activity"/>
    <property type="evidence" value="ECO:0007669"/>
    <property type="project" value="TreeGrafter"/>
</dbReference>
<accession>F6CRL7</accession>
<dbReference type="RefSeq" id="WP_013795257.1">
    <property type="nucleotide sequence ID" value="NC_015559.1"/>
</dbReference>
<dbReference type="Proteomes" id="UP000009230">
    <property type="component" value="Chromosome"/>
</dbReference>
<comment type="similarity">
    <text evidence="2">Belongs to the acyl-CoA dehydrogenase family.</text>
</comment>
<dbReference type="InterPro" id="IPR013786">
    <property type="entry name" value="AcylCoA_DH/ox_N"/>
</dbReference>
<keyword evidence="3" id="KW-0285">Flavoprotein</keyword>
<keyword evidence="8" id="KW-1185">Reference proteome</keyword>
<name>F6CRL7_MARPP</name>
<feature type="domain" description="Acyl-CoA dehydrogenase/oxidase C-terminal" evidence="5">
    <location>
        <begin position="299"/>
        <end position="442"/>
    </location>
</feature>
<protein>
    <submittedName>
        <fullName evidence="7">Acyl-CoA dehydrogenase domain-containing protein</fullName>
    </submittedName>
</protein>
<dbReference type="InterPro" id="IPR009075">
    <property type="entry name" value="AcylCo_DH/oxidase_C"/>
</dbReference>
<dbReference type="eggNOG" id="COG1960">
    <property type="taxonomic scope" value="Bacteria"/>
</dbReference>
<dbReference type="GO" id="GO:0050660">
    <property type="term" value="F:flavin adenine dinucleotide binding"/>
    <property type="evidence" value="ECO:0007669"/>
    <property type="project" value="InterPro"/>
</dbReference>
<evidence type="ECO:0000256" key="4">
    <source>
        <dbReference type="ARBA" id="ARBA00022827"/>
    </source>
</evidence>
<feature type="domain" description="Acyl-CoA dehydrogenase/oxidase N-terminal" evidence="6">
    <location>
        <begin position="97"/>
        <end position="180"/>
    </location>
</feature>